<feature type="region of interest" description="Disordered" evidence="3">
    <location>
        <begin position="573"/>
        <end position="595"/>
    </location>
</feature>
<feature type="region of interest" description="Disordered" evidence="3">
    <location>
        <begin position="515"/>
        <end position="536"/>
    </location>
</feature>
<dbReference type="GO" id="GO:0005634">
    <property type="term" value="C:nucleus"/>
    <property type="evidence" value="ECO:0007669"/>
    <property type="project" value="TreeGrafter"/>
</dbReference>
<dbReference type="EMBL" id="BRXY01000302">
    <property type="protein sequence ID" value="GMH85346.1"/>
    <property type="molecule type" value="Genomic_DNA"/>
</dbReference>
<protein>
    <recommendedName>
        <fullName evidence="4">UmuC domain-containing protein</fullName>
    </recommendedName>
</protein>
<comment type="similarity">
    <text evidence="1">Belongs to the DNA polymerase type-Y family.</text>
</comment>
<feature type="domain" description="UmuC" evidence="4">
    <location>
        <begin position="99"/>
        <end position="294"/>
    </location>
</feature>
<dbReference type="AlphaFoldDB" id="A0A9W7B703"/>
<feature type="compositionally biased region" description="Basic residues" evidence="3">
    <location>
        <begin position="737"/>
        <end position="747"/>
    </location>
</feature>
<sequence>MCDSCSSPPSTFYEKLLNDNGGSFEPWSTNYTGKVTHVLCGQHCVSVALASDGNYLLSFFKNSRLAFIGRHTDHRIPSSQTPLLNPSLRPIVSGGIKYVVHVDMDAFFVTVVTRFRPDLKGKPIAVTWGSGAVNSELSTCNYIARERGVKKGMWLKKAREVCKDLVCLPYDFSEFENVGGVLERVLKEESQGKVEIVSCDEGYIEVYYPPPTSPSPSPLNIHPSHIPNLKILCEIIRDRIKEETQGCTASVGVGVNKLLAKLSTDTVKPDGYKICADWSLMFRNLSLNDIPGIGRKRVEQLNSRGYVNVEDVWMDDGSLSVFKQVLGPHLGKEIHDKCHGRCAKKVEKSVKKSIGAQCTYGVRFYEGGEYGLKHFLTQLIEEIIVRCEAHGVKAFESVVVNVKIRHEDVKVTSFCKSGVGHGKCRDFSKSWKSGRLKREDSSEKLVTIAERMIEDILKEQSRPIEDLRGIGVTLSKLSFEGEETGLEGFFGKQVVERDKEKEDKNARKADEILERLMNGRQADETDTEAETETERRVNFCLTQGDFNPSRSKISEDDWNSLPVEVQMQLQADEDDAGDEGGDYSTSGPCLTQGDWRPAASKIDREALDSLPENIREEVERAAMAASQEKNMEEEIAPTPPSRPPLPPSRPLTPENLSQEIDVPGEWTLEDIPSYFDEVTREAMRRKIVRRREKEEEAMEMNKNVLLRSPSKGDSPGKKKASPGKKRASPAKVTAGGRGKKKQRRYPSQHRINDVFAANTLAKDNPATAAMNMTDRIELVMANSKFARAATSRPAVSVKPPTVAQAAEPELVEDAASREVVLPPHPVFDQFGFSEAREHLAAFLKSESTTEAVKATRIAEMLEALVVNRRVDEIVPTLRWLDRCCADVFEVDWREGWWRVIDEAMEERGLMKMDRSL</sequence>
<dbReference type="Gene3D" id="3.30.1490.100">
    <property type="entry name" value="DNA polymerase, Y-family, little finger domain"/>
    <property type="match status" value="1"/>
</dbReference>
<feature type="region of interest" description="Disordered" evidence="3">
    <location>
        <begin position="619"/>
        <end position="661"/>
    </location>
</feature>
<dbReference type="InterPro" id="IPR017961">
    <property type="entry name" value="DNA_pol_Y-fam_little_finger"/>
</dbReference>
<dbReference type="SUPFAM" id="SSF56672">
    <property type="entry name" value="DNA/RNA polymerases"/>
    <property type="match status" value="1"/>
</dbReference>
<dbReference type="GO" id="GO:0042276">
    <property type="term" value="P:error-prone translesion synthesis"/>
    <property type="evidence" value="ECO:0007669"/>
    <property type="project" value="TreeGrafter"/>
</dbReference>
<dbReference type="PANTHER" id="PTHR45990">
    <property type="entry name" value="DNA REPAIR PROTEIN REV1"/>
    <property type="match status" value="1"/>
</dbReference>
<proteinExistence type="inferred from homology"/>
<comment type="caution">
    <text evidence="5">The sequence shown here is derived from an EMBL/GenBank/DDBJ whole genome shotgun (WGS) entry which is preliminary data.</text>
</comment>
<evidence type="ECO:0000259" key="4">
    <source>
        <dbReference type="PROSITE" id="PS50173"/>
    </source>
</evidence>
<evidence type="ECO:0000313" key="5">
    <source>
        <dbReference type="EMBL" id="GMH85346.1"/>
    </source>
</evidence>
<feature type="region of interest" description="Disordered" evidence="3">
    <location>
        <begin position="692"/>
        <end position="747"/>
    </location>
</feature>
<reference evidence="6" key="1">
    <citation type="journal article" date="2023" name="Commun. Biol.">
        <title>Genome analysis of Parmales, the sister group of diatoms, reveals the evolutionary specialization of diatoms from phago-mixotrophs to photoautotrophs.</title>
        <authorList>
            <person name="Ban H."/>
            <person name="Sato S."/>
            <person name="Yoshikawa S."/>
            <person name="Yamada K."/>
            <person name="Nakamura Y."/>
            <person name="Ichinomiya M."/>
            <person name="Sato N."/>
            <person name="Blanc-Mathieu R."/>
            <person name="Endo H."/>
            <person name="Kuwata A."/>
            <person name="Ogata H."/>
        </authorList>
    </citation>
    <scope>NUCLEOTIDE SEQUENCE [LARGE SCALE GENOMIC DNA]</scope>
    <source>
        <strain evidence="6">NIES 3701</strain>
    </source>
</reference>
<dbReference type="InterPro" id="IPR043128">
    <property type="entry name" value="Rev_trsase/Diguanyl_cyclase"/>
</dbReference>
<evidence type="ECO:0000313" key="6">
    <source>
        <dbReference type="Proteomes" id="UP001165085"/>
    </source>
</evidence>
<dbReference type="GO" id="GO:0003887">
    <property type="term" value="F:DNA-directed DNA polymerase activity"/>
    <property type="evidence" value="ECO:0007669"/>
    <property type="project" value="InterPro"/>
</dbReference>
<dbReference type="GO" id="GO:0003684">
    <property type="term" value="F:damaged DNA binding"/>
    <property type="evidence" value="ECO:0007669"/>
    <property type="project" value="InterPro"/>
</dbReference>
<dbReference type="InterPro" id="IPR036775">
    <property type="entry name" value="DNA_pol_Y-fam_lit_finger_sf"/>
</dbReference>
<dbReference type="InterPro" id="IPR053848">
    <property type="entry name" value="IMS_HHH_1"/>
</dbReference>
<dbReference type="Gene3D" id="3.40.1170.60">
    <property type="match status" value="1"/>
</dbReference>
<dbReference type="PROSITE" id="PS50173">
    <property type="entry name" value="UMUC"/>
    <property type="match status" value="1"/>
</dbReference>
<evidence type="ECO:0000256" key="3">
    <source>
        <dbReference type="SAM" id="MobiDB-lite"/>
    </source>
</evidence>
<dbReference type="OrthoDB" id="427711at2759"/>
<dbReference type="Pfam" id="PF00817">
    <property type="entry name" value="IMS"/>
    <property type="match status" value="1"/>
</dbReference>
<feature type="compositionally biased region" description="Low complexity" evidence="3">
    <location>
        <begin position="700"/>
        <end position="713"/>
    </location>
</feature>
<dbReference type="Pfam" id="PF21999">
    <property type="entry name" value="IMS_HHH_1"/>
    <property type="match status" value="1"/>
</dbReference>
<dbReference type="Gene3D" id="3.30.70.270">
    <property type="match status" value="1"/>
</dbReference>
<gene>
    <name evidence="5" type="ORF">TrST_g848</name>
</gene>
<dbReference type="Proteomes" id="UP001165085">
    <property type="component" value="Unassembled WGS sequence"/>
</dbReference>
<feature type="compositionally biased region" description="Basic residues" evidence="3">
    <location>
        <begin position="717"/>
        <end position="728"/>
    </location>
</feature>
<organism evidence="5 6">
    <name type="scientific">Triparma strigata</name>
    <dbReference type="NCBI Taxonomy" id="1606541"/>
    <lineage>
        <taxon>Eukaryota</taxon>
        <taxon>Sar</taxon>
        <taxon>Stramenopiles</taxon>
        <taxon>Ochrophyta</taxon>
        <taxon>Bolidophyceae</taxon>
        <taxon>Parmales</taxon>
        <taxon>Triparmaceae</taxon>
        <taxon>Triparma</taxon>
    </lineage>
</organism>
<dbReference type="InterPro" id="IPR043502">
    <property type="entry name" value="DNA/RNA_pol_sf"/>
</dbReference>
<dbReference type="InterPro" id="IPR001126">
    <property type="entry name" value="UmuC"/>
</dbReference>
<dbReference type="PANTHER" id="PTHR45990:SF1">
    <property type="entry name" value="DNA REPAIR PROTEIN REV1"/>
    <property type="match status" value="1"/>
</dbReference>
<evidence type="ECO:0000256" key="1">
    <source>
        <dbReference type="ARBA" id="ARBA00010945"/>
    </source>
</evidence>
<dbReference type="GO" id="GO:0070987">
    <property type="term" value="P:error-free translesion synthesis"/>
    <property type="evidence" value="ECO:0007669"/>
    <property type="project" value="TreeGrafter"/>
</dbReference>
<evidence type="ECO:0000256" key="2">
    <source>
        <dbReference type="ARBA" id="ARBA00022634"/>
    </source>
</evidence>
<feature type="compositionally biased region" description="Pro residues" evidence="3">
    <location>
        <begin position="637"/>
        <end position="650"/>
    </location>
</feature>
<name>A0A9W7B703_9STRA</name>
<keyword evidence="2" id="KW-0237">DNA synthesis</keyword>
<accession>A0A9W7B703</accession>
<dbReference type="GO" id="GO:0006281">
    <property type="term" value="P:DNA repair"/>
    <property type="evidence" value="ECO:0007669"/>
    <property type="project" value="InterPro"/>
</dbReference>
<keyword evidence="6" id="KW-1185">Reference proteome</keyword>
<dbReference type="Pfam" id="PF11799">
    <property type="entry name" value="IMS_C"/>
    <property type="match status" value="1"/>
</dbReference>
<dbReference type="GO" id="GO:0017125">
    <property type="term" value="F:deoxycytidyl transferase activity"/>
    <property type="evidence" value="ECO:0007669"/>
    <property type="project" value="TreeGrafter"/>
</dbReference>